<evidence type="ECO:0000313" key="2">
    <source>
        <dbReference type="EMBL" id="MEX0380194.1"/>
    </source>
</evidence>
<organism evidence="2 3">
    <name type="scientific">Leuconostoc aquikimchii</name>
    <dbReference type="NCBI Taxonomy" id="3236804"/>
    <lineage>
        <taxon>Bacteria</taxon>
        <taxon>Bacillati</taxon>
        <taxon>Bacillota</taxon>
        <taxon>Bacilli</taxon>
        <taxon>Lactobacillales</taxon>
        <taxon>Lactobacillaceae</taxon>
        <taxon>Leuconostoc</taxon>
    </lineage>
</organism>
<dbReference type="EMBL" id="JBFPER010000001">
    <property type="protein sequence ID" value="MEX0380194.1"/>
    <property type="molecule type" value="Genomic_DNA"/>
</dbReference>
<evidence type="ECO:0000313" key="3">
    <source>
        <dbReference type="Proteomes" id="UP001556617"/>
    </source>
</evidence>
<gene>
    <name evidence="2" type="ORF">AB3K24_02345</name>
</gene>
<feature type="transmembrane region" description="Helical" evidence="1">
    <location>
        <begin position="5"/>
        <end position="27"/>
    </location>
</feature>
<reference evidence="2 3" key="1">
    <citation type="submission" date="2024-07" db="EMBL/GenBank/DDBJ databases">
        <authorList>
            <person name="Yun M."/>
        </authorList>
    </citation>
    <scope>NUCLEOTIDE SEQUENCE [LARGE SCALE GENOMIC DNA]</scope>
    <source>
        <strain evidence="2 3">MS01</strain>
    </source>
</reference>
<name>A0ABV3S1A5_9LACO</name>
<comment type="caution">
    <text evidence="2">The sequence shown here is derived from an EMBL/GenBank/DDBJ whole genome shotgun (WGS) entry which is preliminary data.</text>
</comment>
<accession>A0ABV3S1A5</accession>
<dbReference type="RefSeq" id="WP_367973613.1">
    <property type="nucleotide sequence ID" value="NZ_JBFPEQ010000001.1"/>
</dbReference>
<dbReference type="Proteomes" id="UP001556617">
    <property type="component" value="Unassembled WGS sequence"/>
</dbReference>
<proteinExistence type="predicted"/>
<protein>
    <submittedName>
        <fullName evidence="2">Ribonuclease HIII</fullName>
    </submittedName>
</protein>
<keyword evidence="1" id="KW-0472">Membrane</keyword>
<evidence type="ECO:0000256" key="1">
    <source>
        <dbReference type="SAM" id="Phobius"/>
    </source>
</evidence>
<keyword evidence="1" id="KW-0812">Transmembrane</keyword>
<sequence length="94" mass="10828">MLTLFLIPILILCLIVYFFASLFTHAFGIIPRLILAIILVLLVSFIIKNFFAILGVLIVIMLAFWIRAKFINKTMTPPNKKTFDGHFEEVDKDK</sequence>
<keyword evidence="1" id="KW-1133">Transmembrane helix</keyword>
<keyword evidence="3" id="KW-1185">Reference proteome</keyword>
<feature type="transmembrane region" description="Helical" evidence="1">
    <location>
        <begin position="33"/>
        <end position="66"/>
    </location>
</feature>